<gene>
    <name evidence="2" type="ORF">Fot_55910</name>
</gene>
<dbReference type="SUPFAM" id="SSF54001">
    <property type="entry name" value="Cysteine proteinases"/>
    <property type="match status" value="1"/>
</dbReference>
<dbReference type="Proteomes" id="UP001604277">
    <property type="component" value="Unassembled WGS sequence"/>
</dbReference>
<accession>A0ABD1P2F2</accession>
<dbReference type="InterPro" id="IPR038765">
    <property type="entry name" value="Papain-like_cys_pep_sf"/>
</dbReference>
<evidence type="ECO:0000313" key="2">
    <source>
        <dbReference type="EMBL" id="KAL2458052.1"/>
    </source>
</evidence>
<protein>
    <submittedName>
        <fullName evidence="2">Papain-like cysteine peptidase superfamily</fullName>
    </submittedName>
</protein>
<organism evidence="2 3">
    <name type="scientific">Forsythia ovata</name>
    <dbReference type="NCBI Taxonomy" id="205694"/>
    <lineage>
        <taxon>Eukaryota</taxon>
        <taxon>Viridiplantae</taxon>
        <taxon>Streptophyta</taxon>
        <taxon>Embryophyta</taxon>
        <taxon>Tracheophyta</taxon>
        <taxon>Spermatophyta</taxon>
        <taxon>Magnoliopsida</taxon>
        <taxon>eudicotyledons</taxon>
        <taxon>Gunneridae</taxon>
        <taxon>Pentapetalae</taxon>
        <taxon>asterids</taxon>
        <taxon>lamiids</taxon>
        <taxon>Lamiales</taxon>
        <taxon>Oleaceae</taxon>
        <taxon>Forsythieae</taxon>
        <taxon>Forsythia</taxon>
    </lineage>
</organism>
<dbReference type="Gene3D" id="3.40.395.10">
    <property type="entry name" value="Adenoviral Proteinase, Chain A"/>
    <property type="match status" value="1"/>
</dbReference>
<comment type="caution">
    <text evidence="2">The sequence shown here is derived from an EMBL/GenBank/DDBJ whole genome shotgun (WGS) entry which is preliminary data.</text>
</comment>
<evidence type="ECO:0000256" key="1">
    <source>
        <dbReference type="SAM" id="MobiDB-lite"/>
    </source>
</evidence>
<dbReference type="AlphaFoldDB" id="A0ABD1P2F2"/>
<reference evidence="3" key="1">
    <citation type="submission" date="2024-07" db="EMBL/GenBank/DDBJ databases">
        <title>Two chromosome-level genome assemblies of Korean endemic species Abeliophyllum distichum and Forsythia ovata (Oleaceae).</title>
        <authorList>
            <person name="Jang H."/>
        </authorList>
    </citation>
    <scope>NUCLEOTIDE SEQUENCE [LARGE SCALE GENOMIC DNA]</scope>
</reference>
<dbReference type="EMBL" id="JBFOLJ010000032">
    <property type="protein sequence ID" value="KAL2458052.1"/>
    <property type="molecule type" value="Genomic_DNA"/>
</dbReference>
<feature type="region of interest" description="Disordered" evidence="1">
    <location>
        <begin position="1"/>
        <end position="24"/>
    </location>
</feature>
<keyword evidence="3" id="KW-1185">Reference proteome</keyword>
<evidence type="ECO:0000313" key="3">
    <source>
        <dbReference type="Proteomes" id="UP001604277"/>
    </source>
</evidence>
<name>A0ABD1P2F2_9LAMI</name>
<sequence length="186" mass="21145">MGKSTSQAIGGDFPAGMMHGAKPGKQWRRMKDENNRNNRGEFSPSFLGPWSIEYILLILGVTLRRAILDIEPNVDDMPTDLTNGSNHIEPFDQKVNSIDEWLDHQPSLCNNDEQTNTNVQSSINEDCGIFVIKLAEYIFENKIKHTPKKFDTNVARHNMAVQLYKFTIEKPDLQMEGSRLCSSNMN</sequence>
<proteinExistence type="predicted"/>